<accession>X1MJT2</accession>
<dbReference type="EMBL" id="BARV01015548">
    <property type="protein sequence ID" value="GAI31513.1"/>
    <property type="molecule type" value="Genomic_DNA"/>
</dbReference>
<evidence type="ECO:0000313" key="1">
    <source>
        <dbReference type="EMBL" id="GAI31513.1"/>
    </source>
</evidence>
<organism evidence="1">
    <name type="scientific">marine sediment metagenome</name>
    <dbReference type="NCBI Taxonomy" id="412755"/>
    <lineage>
        <taxon>unclassified sequences</taxon>
        <taxon>metagenomes</taxon>
        <taxon>ecological metagenomes</taxon>
    </lineage>
</organism>
<reference evidence="1" key="1">
    <citation type="journal article" date="2014" name="Front. Microbiol.">
        <title>High frequency of phylogenetically diverse reductive dehalogenase-homologous genes in deep subseafloor sedimentary metagenomes.</title>
        <authorList>
            <person name="Kawai M."/>
            <person name="Futagami T."/>
            <person name="Toyoda A."/>
            <person name="Takaki Y."/>
            <person name="Nishi S."/>
            <person name="Hori S."/>
            <person name="Arai W."/>
            <person name="Tsubouchi T."/>
            <person name="Morono Y."/>
            <person name="Uchiyama I."/>
            <person name="Ito T."/>
            <person name="Fujiyama A."/>
            <person name="Inagaki F."/>
            <person name="Takami H."/>
        </authorList>
    </citation>
    <scope>NUCLEOTIDE SEQUENCE</scope>
    <source>
        <strain evidence="1">Expedition CK06-06</strain>
    </source>
</reference>
<gene>
    <name evidence="1" type="ORF">S06H3_26855</name>
</gene>
<proteinExistence type="predicted"/>
<dbReference type="AlphaFoldDB" id="X1MJT2"/>
<protein>
    <submittedName>
        <fullName evidence="1">Uncharacterized protein</fullName>
    </submittedName>
</protein>
<sequence>MPSSIRNAIQAFLYDVATFFRNISYRFEDAADWAADIPAVGYYIAYALYKTADYCYDVNYVVKDLMWGWLDLCDWLDHVWDELGDLWDDLDTLWDYAHYTLKGLVDDAVAIATNALNQVAVAYDKAVDAWNYATGWLTDRANEAWNKAVWAYEQIAAAVTASAQEIYAWVRSIPAEIKAFVDGV</sequence>
<comment type="caution">
    <text evidence="1">The sequence shown here is derived from an EMBL/GenBank/DDBJ whole genome shotgun (WGS) entry which is preliminary data.</text>
</comment>
<name>X1MJT2_9ZZZZ</name>
<feature type="non-terminal residue" evidence="1">
    <location>
        <position position="184"/>
    </location>
</feature>